<keyword evidence="7" id="KW-0804">Transcription</keyword>
<keyword evidence="3" id="KW-0677">Repeat</keyword>
<dbReference type="SMART" id="SM00336">
    <property type="entry name" value="BBOX"/>
    <property type="match status" value="1"/>
</dbReference>
<evidence type="ECO:0000256" key="10">
    <source>
        <dbReference type="SAM" id="MobiDB-lite"/>
    </source>
</evidence>
<evidence type="ECO:0000256" key="6">
    <source>
        <dbReference type="ARBA" id="ARBA00023015"/>
    </source>
</evidence>
<keyword evidence="13" id="KW-1185">Reference proteome</keyword>
<evidence type="ECO:0000256" key="2">
    <source>
        <dbReference type="ARBA" id="ARBA00022723"/>
    </source>
</evidence>
<evidence type="ECO:0000256" key="9">
    <source>
        <dbReference type="PROSITE-ProRule" id="PRU00024"/>
    </source>
</evidence>
<keyword evidence="4 9" id="KW-0863">Zinc-finger</keyword>
<name>A0AAE1WCM2_9LAMI</name>
<reference evidence="12" key="1">
    <citation type="submission" date="2020-06" db="EMBL/GenBank/DDBJ databases">
        <authorList>
            <person name="Li T."/>
            <person name="Hu X."/>
            <person name="Zhang T."/>
            <person name="Song X."/>
            <person name="Zhang H."/>
            <person name="Dai N."/>
            <person name="Sheng W."/>
            <person name="Hou X."/>
            <person name="Wei L."/>
        </authorList>
    </citation>
    <scope>NUCLEOTIDE SEQUENCE</scope>
    <source>
        <strain evidence="12">K16</strain>
        <tissue evidence="12">Leaf</tissue>
    </source>
</reference>
<evidence type="ECO:0000313" key="12">
    <source>
        <dbReference type="EMBL" id="KAK4390749.1"/>
    </source>
</evidence>
<dbReference type="CDD" id="cd19821">
    <property type="entry name" value="Bbox1_BBX-like"/>
    <property type="match status" value="1"/>
</dbReference>
<organism evidence="12 13">
    <name type="scientific">Sesamum angolense</name>
    <dbReference type="NCBI Taxonomy" id="2727404"/>
    <lineage>
        <taxon>Eukaryota</taxon>
        <taxon>Viridiplantae</taxon>
        <taxon>Streptophyta</taxon>
        <taxon>Embryophyta</taxon>
        <taxon>Tracheophyta</taxon>
        <taxon>Spermatophyta</taxon>
        <taxon>Magnoliopsida</taxon>
        <taxon>eudicotyledons</taxon>
        <taxon>Gunneridae</taxon>
        <taxon>Pentapetalae</taxon>
        <taxon>asterids</taxon>
        <taxon>lamiids</taxon>
        <taxon>Lamiales</taxon>
        <taxon>Pedaliaceae</taxon>
        <taxon>Sesamum</taxon>
    </lineage>
</organism>
<evidence type="ECO:0000256" key="5">
    <source>
        <dbReference type="ARBA" id="ARBA00022833"/>
    </source>
</evidence>
<dbReference type="InterPro" id="IPR051979">
    <property type="entry name" value="B-box_zinc_finger"/>
</dbReference>
<feature type="domain" description="B box-type" evidence="11">
    <location>
        <begin position="45"/>
        <end position="92"/>
    </location>
</feature>
<feature type="compositionally biased region" description="Polar residues" evidence="10">
    <location>
        <begin position="153"/>
        <end position="164"/>
    </location>
</feature>
<comment type="caution">
    <text evidence="12">The sequence shown here is derived from an EMBL/GenBank/DDBJ whole genome shotgun (WGS) entry which is preliminary data.</text>
</comment>
<reference evidence="12" key="2">
    <citation type="journal article" date="2024" name="Plant">
        <title>Genomic evolution and insights into agronomic trait innovations of Sesamum species.</title>
        <authorList>
            <person name="Miao H."/>
            <person name="Wang L."/>
            <person name="Qu L."/>
            <person name="Liu H."/>
            <person name="Sun Y."/>
            <person name="Le M."/>
            <person name="Wang Q."/>
            <person name="Wei S."/>
            <person name="Zheng Y."/>
            <person name="Lin W."/>
            <person name="Duan Y."/>
            <person name="Cao H."/>
            <person name="Xiong S."/>
            <person name="Wang X."/>
            <person name="Wei L."/>
            <person name="Li C."/>
            <person name="Ma Q."/>
            <person name="Ju M."/>
            <person name="Zhao R."/>
            <person name="Li G."/>
            <person name="Mu C."/>
            <person name="Tian Q."/>
            <person name="Mei H."/>
            <person name="Zhang T."/>
            <person name="Gao T."/>
            <person name="Zhang H."/>
        </authorList>
    </citation>
    <scope>NUCLEOTIDE SEQUENCE</scope>
    <source>
        <strain evidence="12">K16</strain>
    </source>
</reference>
<dbReference type="PROSITE" id="PS50119">
    <property type="entry name" value="ZF_BBOX"/>
    <property type="match status" value="1"/>
</dbReference>
<evidence type="ECO:0000313" key="13">
    <source>
        <dbReference type="Proteomes" id="UP001289374"/>
    </source>
</evidence>
<dbReference type="EMBL" id="JACGWL010000012">
    <property type="protein sequence ID" value="KAK4390749.1"/>
    <property type="molecule type" value="Genomic_DNA"/>
</dbReference>
<sequence>MYVTKMKHLFSASLTRRLSAPPATTASTTPTSLLGSISVSPPFPKQAPLCDICQERSAFLFCQQDRAILCRECDIPIHNANEHTQKHTRFLLTGLRLSATSALYSDSQSSAESAISKSQEPKSVHVSPTNAPSTSKSTTTQSGGVAAPESCDKSNPQLMNGGSLMNTSVSSSSISEYLMEMLPGGTLRTFLILLCLLLMVSNGEIDDLLPYWDADLGSNMSGFPTQKIGVWVPQVPPPSPPLNQAQNQSHQSIELAFGAPNGAKEQYKDSLLITSNLPESGVKIALLLFHRSPHL</sequence>
<comment type="subcellular location">
    <subcellularLocation>
        <location evidence="1">Nucleus</location>
    </subcellularLocation>
</comment>
<proteinExistence type="predicted"/>
<evidence type="ECO:0000259" key="11">
    <source>
        <dbReference type="PROSITE" id="PS50119"/>
    </source>
</evidence>
<dbReference type="PANTHER" id="PTHR31832">
    <property type="entry name" value="B-BOX ZINC FINGER PROTEIN 22"/>
    <property type="match status" value="1"/>
</dbReference>
<dbReference type="GO" id="GO:0009640">
    <property type="term" value="P:photomorphogenesis"/>
    <property type="evidence" value="ECO:0007669"/>
    <property type="project" value="TreeGrafter"/>
</dbReference>
<dbReference type="GO" id="GO:0006355">
    <property type="term" value="P:regulation of DNA-templated transcription"/>
    <property type="evidence" value="ECO:0007669"/>
    <property type="project" value="TreeGrafter"/>
</dbReference>
<feature type="compositionally biased region" description="Low complexity" evidence="10">
    <location>
        <begin position="133"/>
        <end position="142"/>
    </location>
</feature>
<keyword evidence="5" id="KW-0862">Zinc</keyword>
<dbReference type="Proteomes" id="UP001289374">
    <property type="component" value="Unassembled WGS sequence"/>
</dbReference>
<dbReference type="GO" id="GO:0005634">
    <property type="term" value="C:nucleus"/>
    <property type="evidence" value="ECO:0007669"/>
    <property type="project" value="UniProtKB-SubCell"/>
</dbReference>
<evidence type="ECO:0000256" key="3">
    <source>
        <dbReference type="ARBA" id="ARBA00022737"/>
    </source>
</evidence>
<evidence type="ECO:0000256" key="1">
    <source>
        <dbReference type="ARBA" id="ARBA00004123"/>
    </source>
</evidence>
<accession>A0AAE1WCM2</accession>
<gene>
    <name evidence="12" type="ORF">Sango_2138200</name>
</gene>
<dbReference type="InterPro" id="IPR049808">
    <property type="entry name" value="CONSTANS-like_Bbox1"/>
</dbReference>
<keyword evidence="6" id="KW-0805">Transcription regulation</keyword>
<protein>
    <submittedName>
        <fullName evidence="12">B-box zinc finger protein 21</fullName>
    </submittedName>
</protein>
<dbReference type="InterPro" id="IPR000315">
    <property type="entry name" value="Znf_B-box"/>
</dbReference>
<evidence type="ECO:0000256" key="8">
    <source>
        <dbReference type="ARBA" id="ARBA00023242"/>
    </source>
</evidence>
<feature type="region of interest" description="Disordered" evidence="10">
    <location>
        <begin position="112"/>
        <end position="164"/>
    </location>
</feature>
<dbReference type="PANTHER" id="PTHR31832:SF52">
    <property type="entry name" value="B-BOX ZINC FINGER PROTEIN 21"/>
    <property type="match status" value="1"/>
</dbReference>
<dbReference type="Pfam" id="PF00643">
    <property type="entry name" value="zf-B_box"/>
    <property type="match status" value="1"/>
</dbReference>
<evidence type="ECO:0000256" key="4">
    <source>
        <dbReference type="ARBA" id="ARBA00022771"/>
    </source>
</evidence>
<evidence type="ECO:0000256" key="7">
    <source>
        <dbReference type="ARBA" id="ARBA00023163"/>
    </source>
</evidence>
<dbReference type="AlphaFoldDB" id="A0AAE1WCM2"/>
<dbReference type="GO" id="GO:0008270">
    <property type="term" value="F:zinc ion binding"/>
    <property type="evidence" value="ECO:0007669"/>
    <property type="project" value="UniProtKB-KW"/>
</dbReference>
<keyword evidence="8" id="KW-0539">Nucleus</keyword>
<keyword evidence="2" id="KW-0479">Metal-binding</keyword>